<dbReference type="GO" id="GO:0005886">
    <property type="term" value="C:plasma membrane"/>
    <property type="evidence" value="ECO:0007669"/>
    <property type="project" value="UniProtKB-SubCell"/>
</dbReference>
<evidence type="ECO:0000256" key="7">
    <source>
        <dbReference type="SAM" id="MobiDB-lite"/>
    </source>
</evidence>
<evidence type="ECO:0000256" key="6">
    <source>
        <dbReference type="ARBA" id="ARBA00022737"/>
    </source>
</evidence>
<evidence type="ECO:0000256" key="4">
    <source>
        <dbReference type="ARBA" id="ARBA00022614"/>
    </source>
</evidence>
<evidence type="ECO:0000256" key="1">
    <source>
        <dbReference type="ARBA" id="ARBA00004167"/>
    </source>
</evidence>
<evidence type="ECO:0000256" key="3">
    <source>
        <dbReference type="ARBA" id="ARBA00022475"/>
    </source>
</evidence>
<keyword evidence="10" id="KW-1185">Reference proteome</keyword>
<keyword evidence="8" id="KW-1133">Transmembrane helix</keyword>
<dbReference type="EMBL" id="CAICTM010002693">
    <property type="protein sequence ID" value="CAB9529979.1"/>
    <property type="molecule type" value="Genomic_DNA"/>
</dbReference>
<evidence type="ECO:0000256" key="8">
    <source>
        <dbReference type="SAM" id="Phobius"/>
    </source>
</evidence>
<feature type="region of interest" description="Disordered" evidence="7">
    <location>
        <begin position="66"/>
        <end position="131"/>
    </location>
</feature>
<comment type="subcellular location">
    <subcellularLocation>
        <location evidence="2">Cell membrane</location>
    </subcellularLocation>
    <subcellularLocation>
        <location evidence="1">Membrane</location>
        <topology evidence="1">Single-pass membrane protein</topology>
    </subcellularLocation>
</comment>
<evidence type="ECO:0000313" key="10">
    <source>
        <dbReference type="Proteomes" id="UP001153069"/>
    </source>
</evidence>
<feature type="compositionally biased region" description="Low complexity" evidence="7">
    <location>
        <begin position="70"/>
        <end position="107"/>
    </location>
</feature>
<keyword evidence="8" id="KW-0472">Membrane</keyword>
<sequence length="811" mass="88586">MRSGTFTIDDGSTDMVIEKEAFRRDVEAAHSSSVLTRVEGTRATAIDDGSTDNMVIEKETFRRDVKAAHSSLKGSTSATSSGKAQQQVQVGAQAMSGSSNRSNSSAKRLGERKTKRLEEEEEDICNTTDGGVDWVESSVPTTTTGTGCHHPGVRDVVFPQLSGEELDRLAVPAPRRSQQSNARAMQPGAYPVERMPRMQQRVPVQEQEHQQDVRSVAPWDITGRPSEHFSTPMPESNGDDLAVANLIEGHSQFLAALPQAEEFDQLADQERKKEKQEKRSKTYAFLGCILLLVIVGILVAVLVPSTRETSAAVETTATAPSTIQSSPTTSPSAAPSLSLEETIKALFEQDTLHALQDPESPQSRAFEWLLEDAQNIPSYTTDHRIKQKFALATLYYATNGHNWVRNDKWLNHSVNECLWYMAPDFAMKSIMGTVYPGYLSEFFPDQTQPPKTCNSQGIYQNLWLDRNSLAGYLPEELYMMTSLQTISMGFNHLEGSLSSRLGKLTQLEGLVIFNPPSEGNIPSELGLLSNTLRGIGLAGSNHQGPIPSELWQLTKLETFALMDHPHMQGTIPSEIGLFADLKWIILDYNDFSGTIPTELGQLEKLQWVVLKHSRITGTIPSSLARINNKLTINLSSNNLVGTLPSELGLLTKLSFDIQVENNRLTGTIPSELGLLTNLGTVLDLHTNLFTGTIPTELGQLSGAHELYFQNSQLTGPIPSEFGLLTRLGQLKLANNSLSSTIPQELSDLQPSLHTITLNANPMLTGTVPDAICRINGTCVVIPMLTDPSCSGPFGAFFDCGADGLCGCDCPC</sequence>
<feature type="transmembrane region" description="Helical" evidence="8">
    <location>
        <begin position="282"/>
        <end position="303"/>
    </location>
</feature>
<feature type="region of interest" description="Disordered" evidence="7">
    <location>
        <begin position="313"/>
        <end position="335"/>
    </location>
</feature>
<dbReference type="InterPro" id="IPR051716">
    <property type="entry name" value="Plant_RL_S/T_kinase"/>
</dbReference>
<proteinExistence type="predicted"/>
<evidence type="ECO:0000313" key="9">
    <source>
        <dbReference type="EMBL" id="CAB9529979.1"/>
    </source>
</evidence>
<evidence type="ECO:0000256" key="5">
    <source>
        <dbReference type="ARBA" id="ARBA00022729"/>
    </source>
</evidence>
<keyword evidence="8" id="KW-0812">Transmembrane</keyword>
<dbReference type="PANTHER" id="PTHR48053">
    <property type="entry name" value="LEUCINE RICH REPEAT FAMILY PROTEIN, EXPRESSED"/>
    <property type="match status" value="1"/>
</dbReference>
<dbReference type="SUPFAM" id="SSF52058">
    <property type="entry name" value="L domain-like"/>
    <property type="match status" value="2"/>
</dbReference>
<organism evidence="9 10">
    <name type="scientific">Seminavis robusta</name>
    <dbReference type="NCBI Taxonomy" id="568900"/>
    <lineage>
        <taxon>Eukaryota</taxon>
        <taxon>Sar</taxon>
        <taxon>Stramenopiles</taxon>
        <taxon>Ochrophyta</taxon>
        <taxon>Bacillariophyta</taxon>
        <taxon>Bacillariophyceae</taxon>
        <taxon>Bacillariophycidae</taxon>
        <taxon>Naviculales</taxon>
        <taxon>Naviculaceae</taxon>
        <taxon>Seminavis</taxon>
    </lineage>
</organism>
<dbReference type="Gene3D" id="3.80.10.10">
    <property type="entry name" value="Ribonuclease Inhibitor"/>
    <property type="match status" value="2"/>
</dbReference>
<protein>
    <submittedName>
        <fullName evidence="9">Leucine Rich Repeat</fullName>
    </submittedName>
</protein>
<dbReference type="FunFam" id="3.80.10.10:FF:000383">
    <property type="entry name" value="Leucine-rich repeat receptor protein kinase EMS1"/>
    <property type="match status" value="1"/>
</dbReference>
<keyword evidence="5" id="KW-0732">Signal</keyword>
<evidence type="ECO:0000256" key="2">
    <source>
        <dbReference type="ARBA" id="ARBA00004236"/>
    </source>
</evidence>
<reference evidence="9" key="1">
    <citation type="submission" date="2020-06" db="EMBL/GenBank/DDBJ databases">
        <authorList>
            <consortium name="Plant Systems Biology data submission"/>
        </authorList>
    </citation>
    <scope>NUCLEOTIDE SEQUENCE</scope>
    <source>
        <strain evidence="9">D6</strain>
    </source>
</reference>
<accession>A0A9N8F3E3</accession>
<gene>
    <name evidence="9" type="ORF">SEMRO_2695_G334880.1</name>
</gene>
<dbReference type="FunFam" id="3.80.10.10:FF:000041">
    <property type="entry name" value="LRR receptor-like serine/threonine-protein kinase ERECTA"/>
    <property type="match status" value="1"/>
</dbReference>
<dbReference type="InterPro" id="IPR032675">
    <property type="entry name" value="LRR_dom_sf"/>
</dbReference>
<dbReference type="OrthoDB" id="38453at2759"/>
<comment type="caution">
    <text evidence="9">The sequence shown here is derived from an EMBL/GenBank/DDBJ whole genome shotgun (WGS) entry which is preliminary data.</text>
</comment>
<dbReference type="AlphaFoldDB" id="A0A9N8F3E3"/>
<feature type="compositionally biased region" description="Basic and acidic residues" evidence="7">
    <location>
        <begin position="108"/>
        <end position="118"/>
    </location>
</feature>
<keyword evidence="4" id="KW-0433">Leucine-rich repeat</keyword>
<keyword evidence="6" id="KW-0677">Repeat</keyword>
<dbReference type="PANTHER" id="PTHR48053:SF168">
    <property type="entry name" value="LRR RECEPTOR-LIKE KINASE FAMILY PROTEIN"/>
    <property type="match status" value="1"/>
</dbReference>
<dbReference type="Proteomes" id="UP001153069">
    <property type="component" value="Unassembled WGS sequence"/>
</dbReference>
<keyword evidence="3" id="KW-1003">Cell membrane</keyword>
<name>A0A9N8F3E3_9STRA</name>